<accession>A0A0A8YDI5</accession>
<protein>
    <submittedName>
        <fullName evidence="1">Uncharacterized protein</fullName>
    </submittedName>
</protein>
<evidence type="ECO:0000313" key="1">
    <source>
        <dbReference type="EMBL" id="JAD23603.1"/>
    </source>
</evidence>
<reference evidence="1" key="2">
    <citation type="journal article" date="2015" name="Data Brief">
        <title>Shoot transcriptome of the giant reed, Arundo donax.</title>
        <authorList>
            <person name="Barrero R.A."/>
            <person name="Guerrero F.D."/>
            <person name="Moolhuijzen P."/>
            <person name="Goolsby J.A."/>
            <person name="Tidwell J."/>
            <person name="Bellgard S.E."/>
            <person name="Bellgard M.I."/>
        </authorList>
    </citation>
    <scope>NUCLEOTIDE SEQUENCE</scope>
    <source>
        <tissue evidence="1">Shoot tissue taken approximately 20 cm above the soil surface</tissue>
    </source>
</reference>
<sequence length="23" mass="2746">MILSLMLQVKRLIQKLLEVPSHR</sequence>
<name>A0A0A8YDI5_ARUDO</name>
<organism evidence="1">
    <name type="scientific">Arundo donax</name>
    <name type="common">Giant reed</name>
    <name type="synonym">Donax arundinaceus</name>
    <dbReference type="NCBI Taxonomy" id="35708"/>
    <lineage>
        <taxon>Eukaryota</taxon>
        <taxon>Viridiplantae</taxon>
        <taxon>Streptophyta</taxon>
        <taxon>Embryophyta</taxon>
        <taxon>Tracheophyta</taxon>
        <taxon>Spermatophyta</taxon>
        <taxon>Magnoliopsida</taxon>
        <taxon>Liliopsida</taxon>
        <taxon>Poales</taxon>
        <taxon>Poaceae</taxon>
        <taxon>PACMAD clade</taxon>
        <taxon>Arundinoideae</taxon>
        <taxon>Arundineae</taxon>
        <taxon>Arundo</taxon>
    </lineage>
</organism>
<proteinExistence type="predicted"/>
<dbReference type="EMBL" id="GBRH01274292">
    <property type="protein sequence ID" value="JAD23603.1"/>
    <property type="molecule type" value="Transcribed_RNA"/>
</dbReference>
<reference evidence="1" key="1">
    <citation type="submission" date="2014-09" db="EMBL/GenBank/DDBJ databases">
        <authorList>
            <person name="Magalhaes I.L.F."/>
            <person name="Oliveira U."/>
            <person name="Santos F.R."/>
            <person name="Vidigal T.H.D.A."/>
            <person name="Brescovit A.D."/>
            <person name="Santos A.J."/>
        </authorList>
    </citation>
    <scope>NUCLEOTIDE SEQUENCE</scope>
    <source>
        <tissue evidence="1">Shoot tissue taken approximately 20 cm above the soil surface</tissue>
    </source>
</reference>
<dbReference type="AlphaFoldDB" id="A0A0A8YDI5"/>